<dbReference type="InterPro" id="IPR036249">
    <property type="entry name" value="Thioredoxin-like_sf"/>
</dbReference>
<feature type="domain" description="GST C-terminal" evidence="2">
    <location>
        <begin position="90"/>
        <end position="215"/>
    </location>
</feature>
<evidence type="ECO:0000259" key="2">
    <source>
        <dbReference type="PROSITE" id="PS50405"/>
    </source>
</evidence>
<dbReference type="SUPFAM" id="SSF52833">
    <property type="entry name" value="Thioredoxin-like"/>
    <property type="match status" value="1"/>
</dbReference>
<name>A0A557S684_9RHOO</name>
<gene>
    <name evidence="3" type="ORF">FHP89_17840</name>
</gene>
<dbReference type="InterPro" id="IPR036282">
    <property type="entry name" value="Glutathione-S-Trfase_C_sf"/>
</dbReference>
<dbReference type="Pfam" id="PF13410">
    <property type="entry name" value="GST_C_2"/>
    <property type="match status" value="1"/>
</dbReference>
<sequence>MENKMLTIYGCPNSRSLRAVWALEEAGAEYDYVFVDLFKGAGRAPEFLTINPGGKVPALRLDDDSIITETGAIALWAAEHYPTADLLPADPTERAQAWRWLCFGLTELDQPLWTIAKHRFALPEKRRVPAIEDTARWEFEKAAALLAARLDDTPWLAGEHFSIADIIASHCLAWAKSAKLSLEGSTLPAYLERCLARPAAQRALAREAAAKGKAQ</sequence>
<evidence type="ECO:0000313" key="3">
    <source>
        <dbReference type="EMBL" id="TVO72857.1"/>
    </source>
</evidence>
<evidence type="ECO:0000313" key="4">
    <source>
        <dbReference type="Proteomes" id="UP000318349"/>
    </source>
</evidence>
<comment type="caution">
    <text evidence="3">The sequence shown here is derived from an EMBL/GenBank/DDBJ whole genome shotgun (WGS) entry which is preliminary data.</text>
</comment>
<dbReference type="PANTHER" id="PTHR44051:SF8">
    <property type="entry name" value="GLUTATHIONE S-TRANSFERASE GSTA"/>
    <property type="match status" value="1"/>
</dbReference>
<feature type="domain" description="GST N-terminal" evidence="1">
    <location>
        <begin position="3"/>
        <end position="85"/>
    </location>
</feature>
<protein>
    <submittedName>
        <fullName evidence="3">Glutathione S-transferase family protein</fullName>
    </submittedName>
</protein>
<dbReference type="EMBL" id="VMNI01000020">
    <property type="protein sequence ID" value="TVO72857.1"/>
    <property type="molecule type" value="Genomic_DNA"/>
</dbReference>
<dbReference type="InterPro" id="IPR040079">
    <property type="entry name" value="Glutathione_S-Trfase"/>
</dbReference>
<proteinExistence type="predicted"/>
<dbReference type="SFLD" id="SFLDG00358">
    <property type="entry name" value="Main_(cytGST)"/>
    <property type="match status" value="1"/>
</dbReference>
<keyword evidence="3" id="KW-0808">Transferase</keyword>
<reference evidence="3 4" key="1">
    <citation type="submission" date="2019-07" db="EMBL/GenBank/DDBJ databases">
        <title>The pathways for chlorine oxyanion respiration interact through the shared metabolite chlorate.</title>
        <authorList>
            <person name="Barnum T.P."/>
            <person name="Cheng Y."/>
            <person name="Hill K.A."/>
            <person name="Lucas L.N."/>
            <person name="Carlson H.K."/>
            <person name="Coates J.D."/>
        </authorList>
    </citation>
    <scope>NUCLEOTIDE SEQUENCE [LARGE SCALE GENOMIC DNA]</scope>
    <source>
        <strain evidence="3 4">SFB-1</strain>
    </source>
</reference>
<dbReference type="InterPro" id="IPR010987">
    <property type="entry name" value="Glutathione-S-Trfase_C-like"/>
</dbReference>
<dbReference type="CDD" id="cd03046">
    <property type="entry name" value="GST_N_GTT1_like"/>
    <property type="match status" value="1"/>
</dbReference>
<dbReference type="SFLD" id="SFLDG01150">
    <property type="entry name" value="Main.1:_Beta-like"/>
    <property type="match status" value="1"/>
</dbReference>
<dbReference type="Gene3D" id="3.40.30.10">
    <property type="entry name" value="Glutaredoxin"/>
    <property type="match status" value="1"/>
</dbReference>
<dbReference type="Gene3D" id="1.20.1050.10">
    <property type="match status" value="1"/>
</dbReference>
<dbReference type="PANTHER" id="PTHR44051">
    <property type="entry name" value="GLUTATHIONE S-TRANSFERASE-RELATED"/>
    <property type="match status" value="1"/>
</dbReference>
<organism evidence="3 4">
    <name type="scientific">Denitromonas halophila</name>
    <dbReference type="NCBI Taxonomy" id="1629404"/>
    <lineage>
        <taxon>Bacteria</taxon>
        <taxon>Pseudomonadati</taxon>
        <taxon>Pseudomonadota</taxon>
        <taxon>Betaproteobacteria</taxon>
        <taxon>Rhodocyclales</taxon>
        <taxon>Zoogloeaceae</taxon>
        <taxon>Denitromonas</taxon>
    </lineage>
</organism>
<dbReference type="GO" id="GO:0016740">
    <property type="term" value="F:transferase activity"/>
    <property type="evidence" value="ECO:0007669"/>
    <property type="project" value="UniProtKB-KW"/>
</dbReference>
<accession>A0A557S684</accession>
<dbReference type="SFLD" id="SFLDS00019">
    <property type="entry name" value="Glutathione_Transferase_(cytos"/>
    <property type="match status" value="1"/>
</dbReference>
<dbReference type="SUPFAM" id="SSF47616">
    <property type="entry name" value="GST C-terminal domain-like"/>
    <property type="match status" value="1"/>
</dbReference>
<dbReference type="PROSITE" id="PS50404">
    <property type="entry name" value="GST_NTER"/>
    <property type="match status" value="1"/>
</dbReference>
<dbReference type="Proteomes" id="UP000318349">
    <property type="component" value="Unassembled WGS sequence"/>
</dbReference>
<dbReference type="PROSITE" id="PS50405">
    <property type="entry name" value="GST_CTER"/>
    <property type="match status" value="1"/>
</dbReference>
<evidence type="ECO:0000259" key="1">
    <source>
        <dbReference type="PROSITE" id="PS50404"/>
    </source>
</evidence>
<dbReference type="Pfam" id="PF02798">
    <property type="entry name" value="GST_N"/>
    <property type="match status" value="1"/>
</dbReference>
<dbReference type="InterPro" id="IPR004045">
    <property type="entry name" value="Glutathione_S-Trfase_N"/>
</dbReference>
<dbReference type="AlphaFoldDB" id="A0A557S684"/>